<evidence type="ECO:0000313" key="3">
    <source>
        <dbReference type="EMBL" id="KAB8611422.1"/>
    </source>
</evidence>
<feature type="region of interest" description="Disordered" evidence="1">
    <location>
        <begin position="651"/>
        <end position="693"/>
    </location>
</feature>
<dbReference type="GO" id="GO:0046982">
    <property type="term" value="F:protein heterodimerization activity"/>
    <property type="evidence" value="ECO:0007669"/>
    <property type="project" value="InterPro"/>
</dbReference>
<dbReference type="CDD" id="cd00167">
    <property type="entry name" value="SANT"/>
    <property type="match status" value="1"/>
</dbReference>
<feature type="region of interest" description="Disordered" evidence="1">
    <location>
        <begin position="908"/>
        <end position="949"/>
    </location>
</feature>
<dbReference type="AlphaFoldDB" id="A0A5N6L2J4"/>
<dbReference type="EMBL" id="VIBQ01000073">
    <property type="protein sequence ID" value="KAB8611422.1"/>
    <property type="molecule type" value="Genomic_DNA"/>
</dbReference>
<feature type="domain" description="Myb-like" evidence="2">
    <location>
        <begin position="307"/>
        <end position="369"/>
    </location>
</feature>
<dbReference type="GO" id="GO:0005634">
    <property type="term" value="C:nucleus"/>
    <property type="evidence" value="ECO:0007669"/>
    <property type="project" value="InterPro"/>
</dbReference>
<feature type="region of interest" description="Disordered" evidence="1">
    <location>
        <begin position="767"/>
        <end position="796"/>
    </location>
</feature>
<evidence type="ECO:0000256" key="1">
    <source>
        <dbReference type="SAM" id="MobiDB-lite"/>
    </source>
</evidence>
<dbReference type="Proteomes" id="UP000327013">
    <property type="component" value="Unassembled WGS sequence"/>
</dbReference>
<evidence type="ECO:0000313" key="4">
    <source>
        <dbReference type="Proteomes" id="UP000327013"/>
    </source>
</evidence>
<proteinExistence type="predicted"/>
<dbReference type="PROSITE" id="PS50090">
    <property type="entry name" value="MYB_LIKE"/>
    <property type="match status" value="1"/>
</dbReference>
<dbReference type="InterPro" id="IPR009072">
    <property type="entry name" value="Histone-fold"/>
</dbReference>
<protein>
    <recommendedName>
        <fullName evidence="2">Myb-like domain-containing protein</fullName>
    </recommendedName>
</protein>
<dbReference type="GO" id="GO:0042393">
    <property type="term" value="F:histone binding"/>
    <property type="evidence" value="ECO:0007669"/>
    <property type="project" value="InterPro"/>
</dbReference>
<feature type="region of interest" description="Disordered" evidence="1">
    <location>
        <begin position="507"/>
        <end position="553"/>
    </location>
</feature>
<dbReference type="InterPro" id="IPR009057">
    <property type="entry name" value="Homeodomain-like_sf"/>
</dbReference>
<feature type="region of interest" description="Disordered" evidence="1">
    <location>
        <begin position="825"/>
        <end position="884"/>
    </location>
</feature>
<dbReference type="InterPro" id="IPR018465">
    <property type="entry name" value="Scm3/HJURP"/>
</dbReference>
<reference evidence="3 4" key="1">
    <citation type="submission" date="2019-06" db="EMBL/GenBank/DDBJ databases">
        <title>A chromosomal-level reference genome of Carpinus fangiana (Coryloideae, Betulaceae).</title>
        <authorList>
            <person name="Yang X."/>
            <person name="Wang Z."/>
            <person name="Zhang L."/>
            <person name="Hao G."/>
            <person name="Liu J."/>
            <person name="Yang Y."/>
        </authorList>
    </citation>
    <scope>NUCLEOTIDE SEQUENCE [LARGE SCALE GENOMIC DNA]</scope>
    <source>
        <strain evidence="3">Cfa_2016G</strain>
        <tissue evidence="3">Leaf</tissue>
    </source>
</reference>
<sequence>MSLARKNLRLTAAGDAPDIEALRLEHDKVFIGRLDGILQKYDRDFEGIADEIDMNTGEIVVNNGHISRARDSYDIGRPVRRPAPYIPVEVDRQARRQQPPPGLLREVHNVVHHHYAPELHATMTESRQQPDLASSMLQILARIERMEARNESFHAKIASQLGIASLQHAQSAGAGAAHSNPSASRHALQHRQSAVALNNLEASSNTQTLIATPHNRPNITHPNEQLPSSQVVSRITPQYSVMRDRESPLTLDNPRRRINKSKDIWAPVYESSPELPEDGGLEMGTPLPLTRPASSERRRALPIDPYDTADQKYGWTREEDVFLLELVQKEAKTAADPKSSRWQHISAAFIERFPDKSAKSIKSHFCRIVPGGIGGIRAIMANSGGGDVSDRSEETTDDESHGDARMTNEPAGEREDADSVLRRQRQEHEWQQEARRKVRESRAREARKRRQLDKQDRRMKVDPPGKYSRPSSLPEEPSKDVRRSARDKSTMTMREIIDRYEEHFRELDVESESEVTDAGVVADAESDDQSSVVSSSTEEEEEPNEITRAAQPRLHLKGVHSDQVEAEASHKDAHFSALIDQGNTADRTAWTPEEMELLVKLSLDFGTPGLRIRDTLKDYFPTRSFRSVQTKLRRMRTQGHPLVVDQEFAQAEEHMSPPLSPRQKRKRATEGVEGDAEAQAYPSPVSTNSAAKHAPPLDDLITAGPAQSFSVPDSQESQVACLVSTIDTPKAAPPSHNIADQSIDAISNVDEPGIDKLMLDMAEAADLSSTHNADEGPQEALVAPPPRKRGRPSKADIEARRIWAAAQSQKAPALKPAGVSFAVKPKEQTRTKEPHAADEVAQPKSALKKPHHLPPVESIRHTDSSERQLPASKPPRPSPQVVKQTTIDRLAVRGVPAATSARVKMLGTPVRNTYSTPQMAPRPKMTPTAMSAPPLRGIRIDDLSEDELA</sequence>
<feature type="compositionally biased region" description="Basic and acidic residues" evidence="1">
    <location>
        <begin position="388"/>
        <end position="444"/>
    </location>
</feature>
<organism evidence="3 4">
    <name type="scientific">Carpinus fangiana</name>
    <dbReference type="NCBI Taxonomy" id="176857"/>
    <lineage>
        <taxon>Eukaryota</taxon>
        <taxon>Viridiplantae</taxon>
        <taxon>Streptophyta</taxon>
        <taxon>Embryophyta</taxon>
        <taxon>Tracheophyta</taxon>
        <taxon>Spermatophyta</taxon>
        <taxon>Magnoliopsida</taxon>
        <taxon>eudicotyledons</taxon>
        <taxon>Gunneridae</taxon>
        <taxon>Pentapetalae</taxon>
        <taxon>rosids</taxon>
        <taxon>fabids</taxon>
        <taxon>Fagales</taxon>
        <taxon>Betulaceae</taxon>
        <taxon>Carpinus</taxon>
    </lineage>
</organism>
<dbReference type="SUPFAM" id="SSF46689">
    <property type="entry name" value="Homeodomain-like"/>
    <property type="match status" value="1"/>
</dbReference>
<keyword evidence="4" id="KW-1185">Reference proteome</keyword>
<name>A0A5N6L2J4_9ROSI</name>
<feature type="compositionally biased region" description="Basic and acidic residues" evidence="1">
    <location>
        <begin position="476"/>
        <end position="493"/>
    </location>
</feature>
<comment type="caution">
    <text evidence="3">The sequence shown here is derived from an EMBL/GenBank/DDBJ whole genome shotgun (WGS) entry which is preliminary data.</text>
</comment>
<dbReference type="OrthoDB" id="2420608at2759"/>
<feature type="region of interest" description="Disordered" evidence="1">
    <location>
        <begin position="380"/>
        <end position="493"/>
    </location>
</feature>
<dbReference type="Gene3D" id="1.10.20.10">
    <property type="entry name" value="Histone, subunit A"/>
    <property type="match status" value="1"/>
</dbReference>
<dbReference type="InterPro" id="IPR001005">
    <property type="entry name" value="SANT/Myb"/>
</dbReference>
<feature type="region of interest" description="Disordered" evidence="1">
    <location>
        <begin position="270"/>
        <end position="296"/>
    </location>
</feature>
<evidence type="ECO:0000259" key="2">
    <source>
        <dbReference type="PROSITE" id="PS50090"/>
    </source>
</evidence>
<accession>A0A5N6L2J4</accession>
<dbReference type="SMART" id="SM00717">
    <property type="entry name" value="SANT"/>
    <property type="match status" value="2"/>
</dbReference>
<dbReference type="Pfam" id="PF10384">
    <property type="entry name" value="Scm3"/>
    <property type="match status" value="1"/>
</dbReference>
<gene>
    <name evidence="3" type="ORF">FH972_025927</name>
</gene>
<feature type="compositionally biased region" description="Basic and acidic residues" evidence="1">
    <location>
        <begin position="452"/>
        <end position="463"/>
    </location>
</feature>
<feature type="compositionally biased region" description="Basic and acidic residues" evidence="1">
    <location>
        <begin position="825"/>
        <end position="838"/>
    </location>
</feature>